<sequence>MLITYQTCSPHFSSMFVNANRYAMNQTLTSAYRPNARFLSAALVVLALQFSSVPAHARDANAGSLEVVERYLAAWNSDSADELSKVVDAQVEYFNTSNAAPHRGIQSILEVSHFLSKLLPNRKLVLRSRPVVEKDTVAIEWEFSAIQVTMNGSGERSERPIKFQGASIFRVNQGKITYASDYYNSASMREQLEP</sequence>
<dbReference type="SUPFAM" id="SSF54427">
    <property type="entry name" value="NTF2-like"/>
    <property type="match status" value="1"/>
</dbReference>
<evidence type="ECO:0000259" key="1">
    <source>
        <dbReference type="Pfam" id="PF12680"/>
    </source>
</evidence>
<dbReference type="Proteomes" id="UP000253772">
    <property type="component" value="Chromosome c2"/>
</dbReference>
<protein>
    <submittedName>
        <fullName evidence="2">Nuclear transport factor 2 family protein</fullName>
    </submittedName>
</protein>
<dbReference type="OrthoDB" id="7595152at2"/>
<gene>
    <name evidence="2" type="ORF">DDF84_022685</name>
</gene>
<name>A0A482IZ91_9BURK</name>
<dbReference type="Gene3D" id="3.10.450.50">
    <property type="match status" value="1"/>
</dbReference>
<reference evidence="2 3" key="1">
    <citation type="submission" date="2019-03" db="EMBL/GenBank/DDBJ databases">
        <title>Comparative insights into the high quality Complete genome sequence of highly metal resistant Cupriavidus metallidurans strain BS1 isolated from a gold-copper mine.</title>
        <authorList>
            <person name="Mazhar H.S."/>
            <person name="Rensing C."/>
        </authorList>
    </citation>
    <scope>NUCLEOTIDE SEQUENCE [LARGE SCALE GENOMIC DNA]</scope>
    <source>
        <strain evidence="2 3">BS1</strain>
    </source>
</reference>
<feature type="domain" description="SnoaL-like" evidence="1">
    <location>
        <begin position="68"/>
        <end position="178"/>
    </location>
</feature>
<dbReference type="AlphaFoldDB" id="A0A482IZ91"/>
<dbReference type="InterPro" id="IPR037401">
    <property type="entry name" value="SnoaL-like"/>
</dbReference>
<dbReference type="Pfam" id="PF12680">
    <property type="entry name" value="SnoaL_2"/>
    <property type="match status" value="1"/>
</dbReference>
<dbReference type="PANTHER" id="PTHR38436">
    <property type="entry name" value="POLYKETIDE CYCLASE SNOAL-LIKE DOMAIN"/>
    <property type="match status" value="1"/>
</dbReference>
<dbReference type="RefSeq" id="WP_111734028.1">
    <property type="nucleotide sequence ID" value="NZ_CP037901.1"/>
</dbReference>
<dbReference type="PANTHER" id="PTHR38436:SF1">
    <property type="entry name" value="ESTER CYCLASE"/>
    <property type="match status" value="1"/>
</dbReference>
<dbReference type="InterPro" id="IPR009959">
    <property type="entry name" value="Cyclase_SnoaL-like"/>
</dbReference>
<dbReference type="InterPro" id="IPR032710">
    <property type="entry name" value="NTF2-like_dom_sf"/>
</dbReference>
<accession>A0A482IZ91</accession>
<dbReference type="EMBL" id="CP037901">
    <property type="protein sequence ID" value="QBP12529.1"/>
    <property type="molecule type" value="Genomic_DNA"/>
</dbReference>
<evidence type="ECO:0000313" key="3">
    <source>
        <dbReference type="Proteomes" id="UP000253772"/>
    </source>
</evidence>
<organism evidence="2 3">
    <name type="scientific">Cupriavidus metallidurans</name>
    <dbReference type="NCBI Taxonomy" id="119219"/>
    <lineage>
        <taxon>Bacteria</taxon>
        <taxon>Pseudomonadati</taxon>
        <taxon>Pseudomonadota</taxon>
        <taxon>Betaproteobacteria</taxon>
        <taxon>Burkholderiales</taxon>
        <taxon>Burkholderiaceae</taxon>
        <taxon>Cupriavidus</taxon>
    </lineage>
</organism>
<proteinExistence type="predicted"/>
<evidence type="ECO:0000313" key="2">
    <source>
        <dbReference type="EMBL" id="QBP12529.1"/>
    </source>
</evidence>
<dbReference type="GO" id="GO:0030638">
    <property type="term" value="P:polyketide metabolic process"/>
    <property type="evidence" value="ECO:0007669"/>
    <property type="project" value="InterPro"/>
</dbReference>